<feature type="compositionally biased region" description="Low complexity" evidence="1">
    <location>
        <begin position="40"/>
        <end position="52"/>
    </location>
</feature>
<proteinExistence type="predicted"/>
<gene>
    <name evidence="2" type="ORF">PGT21_022533</name>
</gene>
<accession>A0A5B0MPK6</accession>
<evidence type="ECO:0000313" key="2">
    <source>
        <dbReference type="EMBL" id="KAA1077870.1"/>
    </source>
</evidence>
<dbReference type="OrthoDB" id="2499144at2759"/>
<dbReference type="Proteomes" id="UP000324748">
    <property type="component" value="Unassembled WGS sequence"/>
</dbReference>
<comment type="caution">
    <text evidence="2">The sequence shown here is derived from an EMBL/GenBank/DDBJ whole genome shotgun (WGS) entry which is preliminary data.</text>
</comment>
<dbReference type="PANTHER" id="PTHR31912">
    <property type="entry name" value="IP13529P"/>
    <property type="match status" value="1"/>
</dbReference>
<organism evidence="2 3">
    <name type="scientific">Puccinia graminis f. sp. tritici</name>
    <dbReference type="NCBI Taxonomy" id="56615"/>
    <lineage>
        <taxon>Eukaryota</taxon>
        <taxon>Fungi</taxon>
        <taxon>Dikarya</taxon>
        <taxon>Basidiomycota</taxon>
        <taxon>Pucciniomycotina</taxon>
        <taxon>Pucciniomycetes</taxon>
        <taxon>Pucciniales</taxon>
        <taxon>Pucciniaceae</taxon>
        <taxon>Puccinia</taxon>
    </lineage>
</organism>
<feature type="region of interest" description="Disordered" evidence="1">
    <location>
        <begin position="25"/>
        <end position="57"/>
    </location>
</feature>
<sequence>MLPPGNDHFVEAPTLSYLDHMRTQTHRRSVAEKEAREAEWAAQDAGAGAPQASVEPIPLDVSNTDEEVFDSIGMVESTTEVGSESEYDDPFATVDQSELTMLDGDEELAESAEATIDWDDYLFEAINQLVPDTVPKDFVKKRRMQVPSDSWYPFKSKEVIGSFDRAIQHWWEELIRTSFTVLDWLAHCGIHAPHNVSRRSRENIRKMLDVELRQTTSVFKNECYTLSVAQMLSHELSNPYVHPHLEFYPEECHGRGIYRCTQGSKWLKHLSPDLRVQMFANNKKHFYIFEPAQLITGEIVVPTFIYKEGLELYAKCAIPEMVEVPCQTSKHLQIHSALEFDSDLLVPINVSKFALTYDEIDMGANGMLTSLCSNQLWEIGGATTPRPLPNPWRIRAAGKVIRHMPINLYADDTSGNLSKRWNKHISFYCTLAGLPPQCAKMQYNCRFLATSNQAGVLELAEPIVDEINDIATNGSTAYDPALEEDVLVMSLVLCFQADSPMHAEVTNTFVPNVCLNPCRMCSLHLAKLDDKRKKDYVRAFVHINSSGDHSPVPSRSWDDIKTQTYQLWETAQDGVKCHFENGEKERGIRDTTNRAFVEIIQDKTCPELHNDVKALAEKDVERLFNSMLKLKVKYMTHDFMKSLKPPQLVEVLAAWQAFNVNSLNIESIQSKYLSSHFRSLVGKDFKIILQTAPFVLYRFMNESQITWWNSLLTLATYIFETRINNMSEYLHDLKKHINIFLCHSIRRSAQWVNKPKFHMLLHLPESIERFGPACLFSTENFKSFNSVLRTASVHSNRSSPGRDLGLRFLNFDALRLILSRARICNRQTNKQFYAAECVSQIFSQNCLIQKSMGYNRCLLGSSSSFPTQIPTPLTKAEKVPIPEYFNQFPHSQVSQVSQLRLSDKDVLRKGFFCVLTPGGDSSKQVIGRAESLWQIKQPHRTRFVINLTHFCKKGISRFYRMRILEKTGSHDYYSVSDIKACLNIQHDCNSGRCQIIPNNGSDSKKGEGAPPANILVHSDDKQFILNSASLHSVVAHRQLASFHLEPISPLTWKSAIAEGMKEWASSTKARQTQKEAAASKIAAVVEA</sequence>
<evidence type="ECO:0000256" key="1">
    <source>
        <dbReference type="SAM" id="MobiDB-lite"/>
    </source>
</evidence>
<dbReference type="EMBL" id="VSWC01000144">
    <property type="protein sequence ID" value="KAA1077870.1"/>
    <property type="molecule type" value="Genomic_DNA"/>
</dbReference>
<dbReference type="PANTHER" id="PTHR31912:SF34">
    <property type="entry name" value="NOTOCHORD-RELATED PROTEIN"/>
    <property type="match status" value="1"/>
</dbReference>
<evidence type="ECO:0000313" key="3">
    <source>
        <dbReference type="Proteomes" id="UP000324748"/>
    </source>
</evidence>
<keyword evidence="3" id="KW-1185">Reference proteome</keyword>
<name>A0A5B0MPK6_PUCGR</name>
<protein>
    <submittedName>
        <fullName evidence="2">Uncharacterized protein</fullName>
    </submittedName>
</protein>
<reference evidence="2 3" key="1">
    <citation type="submission" date="2019-05" db="EMBL/GenBank/DDBJ databases">
        <title>Emergence of the Ug99 lineage of the wheat stem rust pathogen through somatic hybridization.</title>
        <authorList>
            <person name="Li F."/>
            <person name="Upadhyaya N.M."/>
            <person name="Sperschneider J."/>
            <person name="Matny O."/>
            <person name="Nguyen-Phuc H."/>
            <person name="Mago R."/>
            <person name="Raley C."/>
            <person name="Miller M.E."/>
            <person name="Silverstein K.A.T."/>
            <person name="Henningsen E."/>
            <person name="Hirsch C.D."/>
            <person name="Visser B."/>
            <person name="Pretorius Z.A."/>
            <person name="Steffenson B.J."/>
            <person name="Schwessinger B."/>
            <person name="Dodds P.N."/>
            <person name="Figueroa M."/>
        </authorList>
    </citation>
    <scope>NUCLEOTIDE SEQUENCE [LARGE SCALE GENOMIC DNA]</scope>
    <source>
        <strain evidence="2">21-0</strain>
    </source>
</reference>
<feature type="compositionally biased region" description="Basic and acidic residues" evidence="1">
    <location>
        <begin position="29"/>
        <end position="39"/>
    </location>
</feature>
<dbReference type="AlphaFoldDB" id="A0A5B0MPK6"/>